<keyword evidence="4" id="KW-1185">Reference proteome</keyword>
<evidence type="ECO:0000313" key="3">
    <source>
        <dbReference type="EMBL" id="KAK1358071.1"/>
    </source>
</evidence>
<dbReference type="EMBL" id="JAUIZM010000011">
    <property type="protein sequence ID" value="KAK1358071.1"/>
    <property type="molecule type" value="Genomic_DNA"/>
</dbReference>
<feature type="domain" description="Helitron helicase-like" evidence="2">
    <location>
        <begin position="199"/>
        <end position="273"/>
    </location>
</feature>
<gene>
    <name evidence="3" type="ORF">POM88_051327</name>
</gene>
<dbReference type="Proteomes" id="UP001237642">
    <property type="component" value="Unassembled WGS sequence"/>
</dbReference>
<dbReference type="InterPro" id="IPR025476">
    <property type="entry name" value="Helitron_helicase-like"/>
</dbReference>
<dbReference type="PANTHER" id="PTHR45786:SF74">
    <property type="entry name" value="ATP-DEPENDENT DNA HELICASE"/>
    <property type="match status" value="1"/>
</dbReference>
<protein>
    <recommendedName>
        <fullName evidence="2">Helitron helicase-like domain-containing protein</fullName>
    </recommendedName>
</protein>
<sequence>MNKLENQTDVPHNTNLLEAFNSVAVDSDVSPSDVTFSNSIPRNARNTATTTPTTQPLFPKFQLPPLTFHSSSNFKNCNISTSKSAFDTRGKSSIFKLPASTILPKNQVKSSEQGESSDSHCRNLLNAFNHATKEIDMTTSDPNHSDVDDVEFIASDYLSDDNEYGAEVPTEGGRPVKVPDPYDESDETKHRVFVSLREYYAYKLMIRPSEALTPHLCGRLWKQYIVDAFTAVEQYRLDWVKTHQTTIRADLYSSIRDSLRKDDRPKNIEDIDKLVSAEIPDKDSDPICYNAVKNYMVHGPCGKDYSYSPCIANGKCIRHFPKRYNGHTFFDDSAMSEDILYSRRKKTGNQALAMTTYEIENYALAEFEKLLNERRRAENLSNTKHIK</sequence>
<organism evidence="3 4">
    <name type="scientific">Heracleum sosnowskyi</name>
    <dbReference type="NCBI Taxonomy" id="360622"/>
    <lineage>
        <taxon>Eukaryota</taxon>
        <taxon>Viridiplantae</taxon>
        <taxon>Streptophyta</taxon>
        <taxon>Embryophyta</taxon>
        <taxon>Tracheophyta</taxon>
        <taxon>Spermatophyta</taxon>
        <taxon>Magnoliopsida</taxon>
        <taxon>eudicotyledons</taxon>
        <taxon>Gunneridae</taxon>
        <taxon>Pentapetalae</taxon>
        <taxon>asterids</taxon>
        <taxon>campanulids</taxon>
        <taxon>Apiales</taxon>
        <taxon>Apiaceae</taxon>
        <taxon>Apioideae</taxon>
        <taxon>apioid superclade</taxon>
        <taxon>Tordylieae</taxon>
        <taxon>Tordyliinae</taxon>
        <taxon>Heracleum</taxon>
    </lineage>
</organism>
<feature type="region of interest" description="Disordered" evidence="1">
    <location>
        <begin position="165"/>
        <end position="184"/>
    </location>
</feature>
<accession>A0AAD8H0A2</accession>
<feature type="compositionally biased region" description="Low complexity" evidence="1">
    <location>
        <begin position="41"/>
        <end position="57"/>
    </location>
</feature>
<evidence type="ECO:0000256" key="1">
    <source>
        <dbReference type="SAM" id="MobiDB-lite"/>
    </source>
</evidence>
<reference evidence="3" key="1">
    <citation type="submission" date="2023-02" db="EMBL/GenBank/DDBJ databases">
        <title>Genome of toxic invasive species Heracleum sosnowskyi carries increased number of genes despite the absence of recent whole-genome duplications.</title>
        <authorList>
            <person name="Schelkunov M."/>
            <person name="Shtratnikova V."/>
            <person name="Makarenko M."/>
            <person name="Klepikova A."/>
            <person name="Omelchenko D."/>
            <person name="Novikova G."/>
            <person name="Obukhova E."/>
            <person name="Bogdanov V."/>
            <person name="Penin A."/>
            <person name="Logacheva M."/>
        </authorList>
    </citation>
    <scope>NUCLEOTIDE SEQUENCE</scope>
    <source>
        <strain evidence="3">Hsosn_3</strain>
        <tissue evidence="3">Leaf</tissue>
    </source>
</reference>
<evidence type="ECO:0000259" key="2">
    <source>
        <dbReference type="Pfam" id="PF14214"/>
    </source>
</evidence>
<name>A0AAD8H0A2_9APIA</name>
<reference evidence="3" key="2">
    <citation type="submission" date="2023-05" db="EMBL/GenBank/DDBJ databases">
        <authorList>
            <person name="Schelkunov M.I."/>
        </authorList>
    </citation>
    <scope>NUCLEOTIDE SEQUENCE</scope>
    <source>
        <strain evidence="3">Hsosn_3</strain>
        <tissue evidence="3">Leaf</tissue>
    </source>
</reference>
<feature type="region of interest" description="Disordered" evidence="1">
    <location>
        <begin position="34"/>
        <end position="57"/>
    </location>
</feature>
<evidence type="ECO:0000313" key="4">
    <source>
        <dbReference type="Proteomes" id="UP001237642"/>
    </source>
</evidence>
<dbReference type="Pfam" id="PF14214">
    <property type="entry name" value="Helitron_like_N"/>
    <property type="match status" value="1"/>
</dbReference>
<dbReference type="AlphaFoldDB" id="A0AAD8H0A2"/>
<dbReference type="PANTHER" id="PTHR45786">
    <property type="entry name" value="DNA BINDING PROTEIN-LIKE"/>
    <property type="match status" value="1"/>
</dbReference>
<proteinExistence type="predicted"/>
<comment type="caution">
    <text evidence="3">The sequence shown here is derived from an EMBL/GenBank/DDBJ whole genome shotgun (WGS) entry which is preliminary data.</text>
</comment>